<evidence type="ECO:0000259" key="4">
    <source>
        <dbReference type="Pfam" id="PF03448"/>
    </source>
</evidence>
<protein>
    <submittedName>
        <fullName evidence="5">MgtE-like protein</fullName>
    </submittedName>
</protein>
<comment type="caution">
    <text evidence="5">The sequence shown here is derived from an EMBL/GenBank/DDBJ whole genome shotgun (WGS) entry which is preliminary data.</text>
</comment>
<keyword evidence="6" id="KW-1185">Reference proteome</keyword>
<accession>A0A4R8LS67</accession>
<gene>
    <name evidence="5" type="ORF">C7445_10232</name>
</gene>
<dbReference type="AlphaFoldDB" id="A0A4R8LS67"/>
<feature type="transmembrane region" description="Helical" evidence="3">
    <location>
        <begin position="26"/>
        <end position="48"/>
    </location>
</feature>
<organism evidence="5 6">
    <name type="scientific">Alicyclobacillus sacchari</name>
    <dbReference type="NCBI Taxonomy" id="392010"/>
    <lineage>
        <taxon>Bacteria</taxon>
        <taxon>Bacillati</taxon>
        <taxon>Bacillota</taxon>
        <taxon>Bacilli</taxon>
        <taxon>Bacillales</taxon>
        <taxon>Alicyclobacillaceae</taxon>
        <taxon>Alicyclobacillus</taxon>
    </lineage>
</organism>
<dbReference type="InterPro" id="IPR038076">
    <property type="entry name" value="MgtE_N_sf"/>
</dbReference>
<evidence type="ECO:0000313" key="6">
    <source>
        <dbReference type="Proteomes" id="UP000294581"/>
    </source>
</evidence>
<evidence type="ECO:0000256" key="3">
    <source>
        <dbReference type="SAM" id="Phobius"/>
    </source>
</evidence>
<feature type="region of interest" description="Disordered" evidence="2">
    <location>
        <begin position="197"/>
        <end position="231"/>
    </location>
</feature>
<keyword evidence="3" id="KW-0812">Transmembrane</keyword>
<dbReference type="OrthoDB" id="2375634at2"/>
<feature type="coiled-coil region" evidence="1">
    <location>
        <begin position="84"/>
        <end position="111"/>
    </location>
</feature>
<dbReference type="EMBL" id="SORF01000002">
    <property type="protein sequence ID" value="TDY50480.1"/>
    <property type="molecule type" value="Genomic_DNA"/>
</dbReference>
<feature type="compositionally biased region" description="Low complexity" evidence="2">
    <location>
        <begin position="202"/>
        <end position="219"/>
    </location>
</feature>
<dbReference type="SUPFAM" id="SSF158791">
    <property type="entry name" value="MgtE N-terminal domain-like"/>
    <property type="match status" value="1"/>
</dbReference>
<reference evidence="5 6" key="1">
    <citation type="submission" date="2019-03" db="EMBL/GenBank/DDBJ databases">
        <title>Genomic Encyclopedia of Type Strains, Phase IV (KMG-IV): sequencing the most valuable type-strain genomes for metagenomic binning, comparative biology and taxonomic classification.</title>
        <authorList>
            <person name="Goeker M."/>
        </authorList>
    </citation>
    <scope>NUCLEOTIDE SEQUENCE [LARGE SCALE GENOMIC DNA]</scope>
    <source>
        <strain evidence="5 6">DSM 17974</strain>
    </source>
</reference>
<name>A0A4R8LS67_9BACL</name>
<dbReference type="Gene3D" id="1.25.60.10">
    <property type="entry name" value="MgtE N-terminal domain-like"/>
    <property type="match status" value="1"/>
</dbReference>
<dbReference type="Pfam" id="PF03448">
    <property type="entry name" value="MgtE_N"/>
    <property type="match status" value="1"/>
</dbReference>
<evidence type="ECO:0000256" key="1">
    <source>
        <dbReference type="SAM" id="Coils"/>
    </source>
</evidence>
<dbReference type="RefSeq" id="WP_134158445.1">
    <property type="nucleotide sequence ID" value="NZ_SORF01000002.1"/>
</dbReference>
<feature type="domain" description="Magnesium transporter MgtE intracellular" evidence="4">
    <location>
        <begin position="118"/>
        <end position="201"/>
    </location>
</feature>
<proteinExistence type="predicted"/>
<keyword evidence="3" id="KW-1133">Transmembrane helix</keyword>
<evidence type="ECO:0000313" key="5">
    <source>
        <dbReference type="EMBL" id="TDY50480.1"/>
    </source>
</evidence>
<keyword evidence="1" id="KW-0175">Coiled coil</keyword>
<dbReference type="InterPro" id="IPR006668">
    <property type="entry name" value="Mg_transptr_MgtE_intracell_dom"/>
</dbReference>
<evidence type="ECO:0000256" key="2">
    <source>
        <dbReference type="SAM" id="MobiDB-lite"/>
    </source>
</evidence>
<dbReference type="Proteomes" id="UP000294581">
    <property type="component" value="Unassembled WGS sequence"/>
</dbReference>
<sequence>MAIKQKAASTADRVPEQTEEKKGHKVGWIVLVIVIPVMVALAVLVGALEVLGVPVWKKVSSVFGVHAKPAAANQSVTATLHSTIVAERAQILSLQNQVAQLTQEWQKAKAENSALGAQVKSLKSQLAVQVSDVQQGSDEAKVLAQMDPSAAALVLEKMPPVKAAWAVAEMTPDVSGPILQALPTTTASSILQQAAIDERQQSSATSNSSANGMGNGTNAPGIVNNNSSSLP</sequence>
<keyword evidence="3" id="KW-0472">Membrane</keyword>